<geneLocation type="plasmid" evidence="1 2">
    <name>pBb</name>
</geneLocation>
<gene>
    <name evidence="1" type="ORF">CY96_29870</name>
</gene>
<dbReference type="Proteomes" id="UP000031778">
    <property type="component" value="Plasmid pBb"/>
</dbReference>
<proteinExistence type="predicted"/>
<dbReference type="RefSeq" id="WP_044585370.1">
    <property type="nucleotide sequence ID" value="NZ_CP007513.1"/>
</dbReference>
<dbReference type="EMBL" id="CP007513">
    <property type="protein sequence ID" value="AHX21937.1"/>
    <property type="molecule type" value="Genomic_DNA"/>
</dbReference>
<keyword evidence="1" id="KW-0614">Plasmid</keyword>
<keyword evidence="2" id="KW-1185">Reference proteome</keyword>
<sequence length="215" mass="25633">MEKKDSSFEEFFDILIKNDVIMETVPLEEQMEYVQPDDDFDFHAYRILLLIRISGIINKNYFGSYTIYGRGKFSFFDFLIRYPFYLKRVIEIQNKPDLLDKLKLKSYETERALSPMIKYIRGPWDYRYDAILNYMVSKKLINVHFSKFSQSKKAMCLTLTELGIEISEQIIDEESVWVDRMEIINTIFPKNSTDERVERYIKTHFSSLILGIEGD</sequence>
<accession>A0A9W3KZL6</accession>
<evidence type="ECO:0000313" key="2">
    <source>
        <dbReference type="Proteomes" id="UP000031778"/>
    </source>
</evidence>
<dbReference type="KEGG" id="bby:CY96_29870"/>
<organism evidence="1 2">
    <name type="scientific">Bacillus bombysepticus str. Wang</name>
    <dbReference type="NCBI Taxonomy" id="1330043"/>
    <lineage>
        <taxon>Bacteria</taxon>
        <taxon>Bacillati</taxon>
        <taxon>Bacillota</taxon>
        <taxon>Bacilli</taxon>
        <taxon>Bacillales</taxon>
        <taxon>Bacillaceae</taxon>
        <taxon>Bacillus</taxon>
        <taxon>Bacillus cereus group</taxon>
    </lineage>
</organism>
<name>A0A9W3KZL6_9BACI</name>
<evidence type="ECO:0000313" key="1">
    <source>
        <dbReference type="EMBL" id="AHX21937.1"/>
    </source>
</evidence>
<reference evidence="2" key="1">
    <citation type="submission" date="2014-03" db="EMBL/GenBank/DDBJ databases">
        <title>The Complete Genome Sequence of Bacillus bombyseptieus.</title>
        <authorList>
            <person name="Cheng T."/>
            <person name="Lin P."/>
            <person name="Jin S."/>
            <person name="Wu Y."/>
            <person name="Fu B."/>
            <person name="Long R."/>
            <person name="Liu D."/>
            <person name="Guo Y."/>
            <person name="Peng L."/>
            <person name="Xia Q."/>
        </authorList>
    </citation>
    <scope>NUCLEOTIDE SEQUENCE [LARGE SCALE GENOMIC DNA]</scope>
    <source>
        <strain evidence="2">wang</strain>
        <plasmid evidence="2">pBb</plasmid>
    </source>
</reference>
<protein>
    <submittedName>
        <fullName evidence="1">Uncharacterized protein</fullName>
    </submittedName>
</protein>
<dbReference type="AlphaFoldDB" id="A0A9W3KZL6"/>